<dbReference type="Proteomes" id="UP001075225">
    <property type="component" value="Unassembled WGS sequence"/>
</dbReference>
<proteinExistence type="predicted"/>
<evidence type="ECO:0000313" key="1">
    <source>
        <dbReference type="EMBL" id="MCZ6159025.1"/>
    </source>
</evidence>
<sequence length="339" mass="38531">MVRNNYVTDVFNINKKIACDDYFLFYVKDKEYKQKAFFIILNDGFFSVFKADSQTIIQNEISLSEYEKEIFIPDVEKAVEIVSFSVDSEKHNENLDVLGSYYFYLVIRTNLGTKMSFDVEIKNFGDELVLSYNGITDFNVLWGNIIVNKINYKHNEFGSKTENSIKVSFDCGKYFYGDNSVNSPDLSVFKTELTTVKNFFSNLHNYTTMGWGGVGMPKDLTPLSGRTGLVKKGIYNNSVVGLIAGGSDVVWGAELKGTNTDYTAFTTDTSLPPTYMGVMPSDDELFDMMFNRAEKMFFIPPAISFTKNGNDLKFNDNVSVDLVDDFIFLYLELGKEIKE</sequence>
<dbReference type="EMBL" id="JAPXGO010000001">
    <property type="protein sequence ID" value="MCZ6159025.1"/>
    <property type="molecule type" value="Genomic_DNA"/>
</dbReference>
<organism evidence="1 2">
    <name type="scientific">Campylobacter ureolyticus</name>
    <dbReference type="NCBI Taxonomy" id="827"/>
    <lineage>
        <taxon>Bacteria</taxon>
        <taxon>Pseudomonadati</taxon>
        <taxon>Campylobacterota</taxon>
        <taxon>Epsilonproteobacteria</taxon>
        <taxon>Campylobacterales</taxon>
        <taxon>Campylobacteraceae</taxon>
        <taxon>Campylobacter</taxon>
    </lineage>
</organism>
<dbReference type="RefSeq" id="WP_269484167.1">
    <property type="nucleotide sequence ID" value="NZ_JAPXGO010000001.1"/>
</dbReference>
<evidence type="ECO:0000313" key="2">
    <source>
        <dbReference type="Proteomes" id="UP001075225"/>
    </source>
</evidence>
<name>A0A9Q4PV20_9BACT</name>
<reference evidence="1" key="1">
    <citation type="submission" date="2022-12" db="EMBL/GenBank/DDBJ databases">
        <title>Species Delineation and Comparative Genomics within the Campylobacter ureolyticus Complex.</title>
        <authorList>
            <person name="Maki J."/>
            <person name="Howard M."/>
            <person name="Connelly S."/>
            <person name="Hardy D.J."/>
            <person name="Cameron A."/>
        </authorList>
    </citation>
    <scope>NUCLEOTIDE SEQUENCE</scope>
    <source>
        <strain evidence="1">URMC_787</strain>
    </source>
</reference>
<protein>
    <submittedName>
        <fullName evidence="1">Uncharacterized protein</fullName>
    </submittedName>
</protein>
<comment type="caution">
    <text evidence="1">The sequence shown here is derived from an EMBL/GenBank/DDBJ whole genome shotgun (WGS) entry which is preliminary data.</text>
</comment>
<gene>
    <name evidence="1" type="ORF">O6B32_00785</name>
</gene>
<dbReference type="AlphaFoldDB" id="A0A9Q4PV20"/>
<accession>A0A9Q4PV20</accession>